<keyword evidence="5" id="KW-0560">Oxidoreductase</keyword>
<dbReference type="SUPFAM" id="SSF51905">
    <property type="entry name" value="FAD/NAD(P)-binding domain"/>
    <property type="match status" value="1"/>
</dbReference>
<dbReference type="GO" id="GO:0016709">
    <property type="term" value="F:oxidoreductase activity, acting on paired donors, with incorporation or reduction of molecular oxygen, NAD(P)H as one donor, and incorporation of one atom of oxygen"/>
    <property type="evidence" value="ECO:0007669"/>
    <property type="project" value="UniProtKB-ARBA"/>
</dbReference>
<feature type="domain" description="FAD-binding" evidence="4">
    <location>
        <begin position="8"/>
        <end position="172"/>
    </location>
</feature>
<name>G4NN90_CHLT4</name>
<dbReference type="PATRIC" id="fig|580047.4.peg.165"/>
<evidence type="ECO:0000259" key="4">
    <source>
        <dbReference type="Pfam" id="PF01494"/>
    </source>
</evidence>
<dbReference type="InterPro" id="IPR002938">
    <property type="entry name" value="FAD-bd"/>
</dbReference>
<dbReference type="AlphaFoldDB" id="G4NN90"/>
<evidence type="ECO:0000313" key="5">
    <source>
        <dbReference type="EMBL" id="AEP34968.1"/>
    </source>
</evidence>
<organism evidence="5 6">
    <name type="scientific">Chlamydia trachomatis serovar A (strain A2497)</name>
    <dbReference type="NCBI Taxonomy" id="580047"/>
    <lineage>
        <taxon>Bacteria</taxon>
        <taxon>Pseudomonadati</taxon>
        <taxon>Chlamydiota</taxon>
        <taxon>Chlamydiia</taxon>
        <taxon>Chlamydiales</taxon>
        <taxon>Chlamydiaceae</taxon>
        <taxon>Chlamydia/Chlamydophila group</taxon>
        <taxon>Chlamydia</taxon>
    </lineage>
</organism>
<dbReference type="KEGG" id="cra:CTO_0157"/>
<dbReference type="Gene3D" id="3.30.70.2450">
    <property type="match status" value="1"/>
</dbReference>
<keyword evidence="2" id="KW-0285">Flavoprotein</keyword>
<sequence length="513" mass="58553">MLVRITMIDVLIMGANPSGLILASILQQHRARIKVIDSRDSITASLPLPLHSLPVVLSSSSLELLDNINLLGDLLDKGRKIFGARYHWKQRTVLFKFNQSSASRCPFSLLISYNELVTHLLEEFERLGGVVNWATRPVTQVEQNLFIESTKSSSQVYEGREIFTPKWIIACEMDADPDLKDLLKTQIKTKKIHKEALFVDCEEGEPFEESHIHLLPVTKSFVNFVFYNPYRGSRQLYLANTSGPLSSKFKNKLLYTYGLALAEDPLSISSSLLQYPFCHDRYIFLGSIANNLSFSYLSGVNSNIHDAFNLGWKLLPVIKKAASSQLILSKELKTSHVLPHFNEVHQKRATKLLFSNMYTPALMYYYLKGCKQLDAAEGELYYPSHRASKYEASDIIKVSPNDKEIQGPRPGSRALDIRLDTGNYLLDSLKNAKHLLVFFKERPDLVHALLEEYGEWVDVIVTEDPKVHKLYHANPESLFIIRPDRYIGYRTHTFKLHELISYLLRIFAAENAN</sequence>
<dbReference type="Pfam" id="PF01494">
    <property type="entry name" value="FAD_binding_3"/>
    <property type="match status" value="1"/>
</dbReference>
<protein>
    <submittedName>
        <fullName evidence="5">FAD-dependent monooxygenase</fullName>
    </submittedName>
</protein>
<dbReference type="InterPro" id="IPR050641">
    <property type="entry name" value="RIFMO-like"/>
</dbReference>
<dbReference type="PRINTS" id="PR00420">
    <property type="entry name" value="RNGMNOXGNASE"/>
</dbReference>
<evidence type="ECO:0000256" key="1">
    <source>
        <dbReference type="ARBA" id="ARBA00001974"/>
    </source>
</evidence>
<evidence type="ECO:0000256" key="2">
    <source>
        <dbReference type="ARBA" id="ARBA00022630"/>
    </source>
</evidence>
<dbReference type="Gene3D" id="3.50.50.60">
    <property type="entry name" value="FAD/NAD(P)-binding domain"/>
    <property type="match status" value="1"/>
</dbReference>
<gene>
    <name evidence="5" type="ordered locus">CTO_0157</name>
</gene>
<keyword evidence="3" id="KW-0274">FAD</keyword>
<dbReference type="Gene3D" id="3.40.30.120">
    <property type="match status" value="1"/>
</dbReference>
<evidence type="ECO:0000256" key="3">
    <source>
        <dbReference type="ARBA" id="ARBA00022827"/>
    </source>
</evidence>
<comment type="cofactor">
    <cofactor evidence="1">
        <name>FAD</name>
        <dbReference type="ChEBI" id="CHEBI:57692"/>
    </cofactor>
</comment>
<dbReference type="InterPro" id="IPR036188">
    <property type="entry name" value="FAD/NAD-bd_sf"/>
</dbReference>
<evidence type="ECO:0000313" key="6">
    <source>
        <dbReference type="Proteomes" id="UP000009287"/>
    </source>
</evidence>
<accession>G4NN90</accession>
<keyword evidence="5" id="KW-0503">Monooxygenase</keyword>
<dbReference type="GO" id="GO:0071949">
    <property type="term" value="F:FAD binding"/>
    <property type="evidence" value="ECO:0007669"/>
    <property type="project" value="InterPro"/>
</dbReference>
<proteinExistence type="predicted"/>
<dbReference type="PANTHER" id="PTHR43004:SF19">
    <property type="entry name" value="BINDING MONOOXYGENASE, PUTATIVE (JCVI)-RELATED"/>
    <property type="match status" value="1"/>
</dbReference>
<reference evidence="5 6" key="1">
    <citation type="journal article" date="2011" name="J. Exp. Med.">
        <title>A live-attenuated chlamydial vaccine protects against trachoma in nonhuman primates.</title>
        <authorList>
            <person name="Kari L."/>
            <person name="Whitmire W.M."/>
            <person name="Olivares-Zavaleta N."/>
            <person name="Goheen M.M."/>
            <person name="Taylor L.D."/>
            <person name="Carlson J.H."/>
            <person name="Sturdevant G.L."/>
            <person name="Lu C."/>
            <person name="Bakios L.E."/>
            <person name="Randall L.B."/>
            <person name="Parnell M.J."/>
            <person name="Zhong G."/>
            <person name="Caldwell H.D."/>
        </authorList>
    </citation>
    <scope>NUCLEOTIDE SEQUENCE [LARGE SCALE GENOMIC DNA]</scope>
    <source>
        <strain evidence="5 6">A2497</strain>
    </source>
</reference>
<dbReference type="Proteomes" id="UP000009287">
    <property type="component" value="Chromosome"/>
</dbReference>
<dbReference type="EMBL" id="CP002401">
    <property type="protein sequence ID" value="AEP34968.1"/>
    <property type="molecule type" value="Genomic_DNA"/>
</dbReference>
<dbReference type="PANTHER" id="PTHR43004">
    <property type="entry name" value="TRK SYSTEM POTASSIUM UPTAKE PROTEIN"/>
    <property type="match status" value="1"/>
</dbReference>